<reference evidence="2" key="1">
    <citation type="journal article" date="2002" name="Science">
        <title>The draft genome of Ciona intestinalis: insights into chordate and vertebrate origins.</title>
        <authorList>
            <person name="Dehal P."/>
            <person name="Satou Y."/>
            <person name="Campbell R.K."/>
            <person name="Chapman J."/>
            <person name="Degnan B."/>
            <person name="De Tomaso A."/>
            <person name="Davidson B."/>
            <person name="Di Gregorio A."/>
            <person name="Gelpke M."/>
            <person name="Goodstein D.M."/>
            <person name="Harafuji N."/>
            <person name="Hastings K.E."/>
            <person name="Ho I."/>
            <person name="Hotta K."/>
            <person name="Huang W."/>
            <person name="Kawashima T."/>
            <person name="Lemaire P."/>
            <person name="Martinez D."/>
            <person name="Meinertzhagen I.A."/>
            <person name="Necula S."/>
            <person name="Nonaka M."/>
            <person name="Putnam N."/>
            <person name="Rash S."/>
            <person name="Saiga H."/>
            <person name="Satake M."/>
            <person name="Terry A."/>
            <person name="Yamada L."/>
            <person name="Wang H.G."/>
            <person name="Awazu S."/>
            <person name="Azumi K."/>
            <person name="Boore J."/>
            <person name="Branno M."/>
            <person name="Chin-Bow S."/>
            <person name="DeSantis R."/>
            <person name="Doyle S."/>
            <person name="Francino P."/>
            <person name="Keys D.N."/>
            <person name="Haga S."/>
            <person name="Hayashi H."/>
            <person name="Hino K."/>
            <person name="Imai K.S."/>
            <person name="Inaba K."/>
            <person name="Kano S."/>
            <person name="Kobayashi K."/>
            <person name="Kobayashi M."/>
            <person name="Lee B.I."/>
            <person name="Makabe K.W."/>
            <person name="Manohar C."/>
            <person name="Matassi G."/>
            <person name="Medina M."/>
            <person name="Mochizuki Y."/>
            <person name="Mount S."/>
            <person name="Morishita T."/>
            <person name="Miura S."/>
            <person name="Nakayama A."/>
            <person name="Nishizaka S."/>
            <person name="Nomoto H."/>
            <person name="Ohta F."/>
            <person name="Oishi K."/>
            <person name="Rigoutsos I."/>
            <person name="Sano M."/>
            <person name="Sasaki A."/>
            <person name="Sasakura Y."/>
            <person name="Shoguchi E."/>
            <person name="Shin-i T."/>
            <person name="Spagnuolo A."/>
            <person name="Stainier D."/>
            <person name="Suzuki M.M."/>
            <person name="Tassy O."/>
            <person name="Takatori N."/>
            <person name="Tokuoka M."/>
            <person name="Yagi K."/>
            <person name="Yoshizaki F."/>
            <person name="Wada S."/>
            <person name="Zhang C."/>
            <person name="Hyatt P.D."/>
            <person name="Larimer F."/>
            <person name="Detter C."/>
            <person name="Doggett N."/>
            <person name="Glavina T."/>
            <person name="Hawkins T."/>
            <person name="Richardson P."/>
            <person name="Lucas S."/>
            <person name="Kohara Y."/>
            <person name="Levine M."/>
            <person name="Satoh N."/>
            <person name="Rokhsar D.S."/>
        </authorList>
    </citation>
    <scope>NUCLEOTIDE SEQUENCE [LARGE SCALE GENOMIC DNA]</scope>
</reference>
<dbReference type="Ensembl" id="ENSCINT00000024238.2">
    <property type="protein sequence ID" value="ENSCINP00000023992.2"/>
    <property type="gene ID" value="ENSCING00000012978.2"/>
</dbReference>
<reference evidence="1" key="4">
    <citation type="submission" date="2025-09" db="UniProtKB">
        <authorList>
            <consortium name="Ensembl"/>
        </authorList>
    </citation>
    <scope>IDENTIFICATION</scope>
</reference>
<dbReference type="InParanoid" id="F6RB28"/>
<organism evidence="1 2">
    <name type="scientific">Ciona intestinalis</name>
    <name type="common">Transparent sea squirt</name>
    <name type="synonym">Ascidia intestinalis</name>
    <dbReference type="NCBI Taxonomy" id="7719"/>
    <lineage>
        <taxon>Eukaryota</taxon>
        <taxon>Metazoa</taxon>
        <taxon>Chordata</taxon>
        <taxon>Tunicata</taxon>
        <taxon>Ascidiacea</taxon>
        <taxon>Phlebobranchia</taxon>
        <taxon>Cionidae</taxon>
        <taxon>Ciona</taxon>
    </lineage>
</organism>
<dbReference type="HOGENOM" id="CLU_2830475_0_0_1"/>
<sequence length="66" mass="7678">MTWRYRSSLEMFNSVHSLLVNLSTLNNNIQPTFTFLLKILHRYRIHCLRRAPKSTVSLGGQTKSTV</sequence>
<dbReference type="AlphaFoldDB" id="F6RB28"/>
<dbReference type="Proteomes" id="UP000008144">
    <property type="component" value="Chromosome 9"/>
</dbReference>
<reference evidence="1" key="2">
    <citation type="journal article" date="2008" name="Genome Biol.">
        <title>Improved genome assembly and evidence-based global gene model set for the chordate Ciona intestinalis: new insight into intron and operon populations.</title>
        <authorList>
            <person name="Satou Y."/>
            <person name="Mineta K."/>
            <person name="Ogasawara M."/>
            <person name="Sasakura Y."/>
            <person name="Shoguchi E."/>
            <person name="Ueno K."/>
            <person name="Yamada L."/>
            <person name="Matsumoto J."/>
            <person name="Wasserscheid J."/>
            <person name="Dewar K."/>
            <person name="Wiley G.B."/>
            <person name="Macmil S.L."/>
            <person name="Roe B.A."/>
            <person name="Zeller R.W."/>
            <person name="Hastings K.E."/>
            <person name="Lemaire P."/>
            <person name="Lindquist E."/>
            <person name="Endo T."/>
            <person name="Hotta K."/>
            <person name="Inaba K."/>
        </authorList>
    </citation>
    <scope>NUCLEOTIDE SEQUENCE [LARGE SCALE GENOMIC DNA]</scope>
    <source>
        <strain evidence="1">wild type</strain>
    </source>
</reference>
<protein>
    <submittedName>
        <fullName evidence="1">Uncharacterized protein</fullName>
    </submittedName>
</protein>
<keyword evidence="2" id="KW-1185">Reference proteome</keyword>
<name>F6RB28_CIOIN</name>
<reference evidence="1" key="3">
    <citation type="submission" date="2025-08" db="UniProtKB">
        <authorList>
            <consortium name="Ensembl"/>
        </authorList>
    </citation>
    <scope>IDENTIFICATION</scope>
</reference>
<accession>F6RB28</accession>
<evidence type="ECO:0000313" key="1">
    <source>
        <dbReference type="Ensembl" id="ENSCINP00000023992.2"/>
    </source>
</evidence>
<evidence type="ECO:0000313" key="2">
    <source>
        <dbReference type="Proteomes" id="UP000008144"/>
    </source>
</evidence>
<proteinExistence type="predicted"/>
<dbReference type="EMBL" id="EAAA01002965">
    <property type="status" value="NOT_ANNOTATED_CDS"/>
    <property type="molecule type" value="Genomic_DNA"/>
</dbReference>